<evidence type="ECO:0000256" key="1">
    <source>
        <dbReference type="SAM" id="MobiDB-lite"/>
    </source>
</evidence>
<evidence type="ECO:0000256" key="2">
    <source>
        <dbReference type="SAM" id="SignalP"/>
    </source>
</evidence>
<feature type="signal peptide" evidence="2">
    <location>
        <begin position="1"/>
        <end position="24"/>
    </location>
</feature>
<gene>
    <name evidence="4" type="ORF">ACFQV2_00800</name>
    <name evidence="5" type="ORF">ACFQV2_40220</name>
</gene>
<evidence type="ECO:0000313" key="4">
    <source>
        <dbReference type="EMBL" id="MFC7612422.1"/>
    </source>
</evidence>
<protein>
    <submittedName>
        <fullName evidence="5">ABC transporter substrate-binding protein</fullName>
    </submittedName>
</protein>
<name>A0ABW2TXU6_9PSEU</name>
<comment type="caution">
    <text evidence="5">The sequence shown here is derived from an EMBL/GenBank/DDBJ whole genome shotgun (WGS) entry which is preliminary data.</text>
</comment>
<evidence type="ECO:0000313" key="5">
    <source>
        <dbReference type="EMBL" id="MFC7618639.1"/>
    </source>
</evidence>
<reference evidence="5" key="1">
    <citation type="journal article" date="2014" name="Int. J. Syst. Evol. Microbiol.">
        <title>Complete genome of a new Firmicutes species belonging to the dominant human colonic microbiota ('Ruminococcus bicirculans') reveals two chromosomes and a selective capacity to utilize plant glucans.</title>
        <authorList>
            <consortium name="NISC Comparative Sequencing Program"/>
            <person name="Wegmann U."/>
            <person name="Louis P."/>
            <person name="Goesmann A."/>
            <person name="Henrissat B."/>
            <person name="Duncan S.H."/>
            <person name="Flint H.J."/>
        </authorList>
    </citation>
    <scope>NUCLEOTIDE SEQUENCE</scope>
    <source>
        <strain evidence="5">JCM 17695</strain>
    </source>
</reference>
<accession>A0ABW2TXU6</accession>
<feature type="region of interest" description="Disordered" evidence="1">
    <location>
        <begin position="373"/>
        <end position="408"/>
    </location>
</feature>
<reference evidence="5" key="3">
    <citation type="submission" date="2024-09" db="EMBL/GenBank/DDBJ databases">
        <authorList>
            <person name="Sun Q."/>
            <person name="Mori K."/>
        </authorList>
    </citation>
    <scope>NUCLEOTIDE SEQUENCE</scope>
    <source>
        <strain evidence="5">JCM 17695</strain>
    </source>
</reference>
<proteinExistence type="predicted"/>
<evidence type="ECO:0000313" key="6">
    <source>
        <dbReference type="Proteomes" id="UP001596512"/>
    </source>
</evidence>
<dbReference type="EMBL" id="JBHTEY010000003">
    <property type="protein sequence ID" value="MFC7612422.1"/>
    <property type="molecule type" value="Genomic_DNA"/>
</dbReference>
<dbReference type="Proteomes" id="UP001596512">
    <property type="component" value="Unassembled WGS sequence"/>
</dbReference>
<evidence type="ECO:0000259" key="3">
    <source>
        <dbReference type="Pfam" id="PF00496"/>
    </source>
</evidence>
<dbReference type="InterPro" id="IPR000914">
    <property type="entry name" value="SBP_5_dom"/>
</dbReference>
<dbReference type="PANTHER" id="PTHR30290:SF83">
    <property type="entry name" value="ABC TRANSPORTER SUBSTRATE-BINDING PROTEIN"/>
    <property type="match status" value="1"/>
</dbReference>
<reference evidence="6" key="2">
    <citation type="journal article" date="2019" name="Int. J. Syst. Evol. Microbiol.">
        <title>The Global Catalogue of Microorganisms (GCM) 10K type strain sequencing project: providing services to taxonomists for standard genome sequencing and annotation.</title>
        <authorList>
            <consortium name="The Broad Institute Genomics Platform"/>
            <consortium name="The Broad Institute Genome Sequencing Center for Infectious Disease"/>
            <person name="Wu L."/>
            <person name="Ma J."/>
        </authorList>
    </citation>
    <scope>NUCLEOTIDE SEQUENCE [LARGE SCALE GENOMIC DNA]</scope>
    <source>
        <strain evidence="6">JCM 17695</strain>
    </source>
</reference>
<dbReference type="PANTHER" id="PTHR30290">
    <property type="entry name" value="PERIPLASMIC BINDING COMPONENT OF ABC TRANSPORTER"/>
    <property type="match status" value="1"/>
</dbReference>
<feature type="compositionally biased region" description="Basic residues" evidence="1">
    <location>
        <begin position="393"/>
        <end position="408"/>
    </location>
</feature>
<feature type="chain" id="PRO_5045033366" evidence="2">
    <location>
        <begin position="25"/>
        <end position="408"/>
    </location>
</feature>
<dbReference type="EMBL" id="JBHTEY010000004">
    <property type="protein sequence ID" value="MFC7618639.1"/>
    <property type="molecule type" value="Genomic_DNA"/>
</dbReference>
<dbReference type="SUPFAM" id="SSF53850">
    <property type="entry name" value="Periplasmic binding protein-like II"/>
    <property type="match status" value="1"/>
</dbReference>
<dbReference type="Pfam" id="PF00496">
    <property type="entry name" value="SBP_bac_5"/>
    <property type="match status" value="1"/>
</dbReference>
<sequence length="408" mass="43919">MKSKRLVPLAAAGAAAVMALSACGGTATNGDGGGGGGGSTPAFNAALKDVFNPSDKKGGTIKVANSGTWDSLDPGETYYGYSWNFVRLYGRSLVMFKSAPGAASNELVPDLAESLGVPSEGGKVWTYKLRDGITFEDGTPVTSKDVKHAVLRSTDKQTFPNGPAYFEAFLNLPEGYKGPYKSKGVNTDQAIETPDDKTIVFKLKQPFGGFDYMAQLPQTIPVPEAKDTGAEYRNTVLSTGPYKFEGLQPDKSFALVRNDKWDPATDPNRKALPDRYEVTMNVNADDIDNQLISGDIHIDIAGTGVQPNSLARILGDPALKDQSDNPTIARLWYTSINPTVKPFDNIECRKAVQYAIDRTGYQTAMGGQFAGGDLATTVLPPPSRATRSSTCTRRARTARATSRRPRRR</sequence>
<dbReference type="Gene3D" id="3.40.190.10">
    <property type="entry name" value="Periplasmic binding protein-like II"/>
    <property type="match status" value="1"/>
</dbReference>
<keyword evidence="6" id="KW-1185">Reference proteome</keyword>
<dbReference type="PROSITE" id="PS51257">
    <property type="entry name" value="PROKAR_LIPOPROTEIN"/>
    <property type="match status" value="1"/>
</dbReference>
<dbReference type="InterPro" id="IPR039424">
    <property type="entry name" value="SBP_5"/>
</dbReference>
<feature type="domain" description="Solute-binding protein family 5" evidence="3">
    <location>
        <begin position="106"/>
        <end position="380"/>
    </location>
</feature>
<keyword evidence="2" id="KW-0732">Signal</keyword>
<organism evidence="5 6">
    <name type="scientific">Actinokineospora soli</name>
    <dbReference type="NCBI Taxonomy" id="1048753"/>
    <lineage>
        <taxon>Bacteria</taxon>
        <taxon>Bacillati</taxon>
        <taxon>Actinomycetota</taxon>
        <taxon>Actinomycetes</taxon>
        <taxon>Pseudonocardiales</taxon>
        <taxon>Pseudonocardiaceae</taxon>
        <taxon>Actinokineospora</taxon>
    </lineage>
</organism>